<dbReference type="InterPro" id="IPR021377">
    <property type="entry name" value="DUF3006"/>
</dbReference>
<reference evidence="1 2" key="1">
    <citation type="submission" date="2017-06" db="EMBL/GenBank/DDBJ databases">
        <authorList>
            <consortium name="Pathogen Informatics"/>
        </authorList>
    </citation>
    <scope>NUCLEOTIDE SEQUENCE [LARGE SCALE GENOMIC DNA]</scope>
    <source>
        <strain evidence="1 2">NCTC10570</strain>
    </source>
</reference>
<dbReference type="RefSeq" id="WP_027890821.1">
    <property type="nucleotide sequence ID" value="NZ_LT906446.1"/>
</dbReference>
<accession>A0A239TLJ5</accession>
<proteinExistence type="predicted"/>
<dbReference type="Gene3D" id="6.20.120.50">
    <property type="match status" value="1"/>
</dbReference>
<protein>
    <submittedName>
        <fullName evidence="1">Protein of uncharacterized function (DUF3006)</fullName>
    </submittedName>
</protein>
<dbReference type="AlphaFoldDB" id="A0A239TLJ5"/>
<organism evidence="1 2">
    <name type="scientific">Megamonas hypermegale</name>
    <dbReference type="NCBI Taxonomy" id="158847"/>
    <lineage>
        <taxon>Bacteria</taxon>
        <taxon>Bacillati</taxon>
        <taxon>Bacillota</taxon>
        <taxon>Negativicutes</taxon>
        <taxon>Selenomonadales</taxon>
        <taxon>Selenomonadaceae</taxon>
        <taxon>Megamonas</taxon>
    </lineage>
</organism>
<dbReference type="Proteomes" id="UP000215383">
    <property type="component" value="Chromosome 1"/>
</dbReference>
<dbReference type="Pfam" id="PF11213">
    <property type="entry name" value="DUF3006"/>
    <property type="match status" value="1"/>
</dbReference>
<evidence type="ECO:0000313" key="2">
    <source>
        <dbReference type="Proteomes" id="UP000215383"/>
    </source>
</evidence>
<keyword evidence="2" id="KW-1185">Reference proteome</keyword>
<gene>
    <name evidence="1" type="ORF">SAMEA4364220_00982</name>
</gene>
<dbReference type="EMBL" id="LT906446">
    <property type="protein sequence ID" value="SNU98741.1"/>
    <property type="molecule type" value="Genomic_DNA"/>
</dbReference>
<sequence>MLSAVIDRFEEDKAVLLVGDEEIKINFPRKLLDKKLKEGDYITLDIKYDAKTTKEAQEEVQNLLKSLKDKNN</sequence>
<name>A0A239TLJ5_9FIRM</name>
<evidence type="ECO:0000313" key="1">
    <source>
        <dbReference type="EMBL" id="SNU98741.1"/>
    </source>
</evidence>
<dbReference type="eggNOG" id="ENOG5033E7E">
    <property type="taxonomic scope" value="Bacteria"/>
</dbReference>
<dbReference type="GeneID" id="78506997"/>